<dbReference type="Pfam" id="PF02627">
    <property type="entry name" value="CMD"/>
    <property type="match status" value="1"/>
</dbReference>
<dbReference type="InterPro" id="IPR029032">
    <property type="entry name" value="AhpD-like"/>
</dbReference>
<reference evidence="2 3" key="1">
    <citation type="submission" date="2016-01" db="EMBL/GenBank/DDBJ databases">
        <title>Amycolatopsis coloradensis genome sequencing and assembly.</title>
        <authorList>
            <person name="Mayilraj S."/>
        </authorList>
    </citation>
    <scope>NUCLEOTIDE SEQUENCE [LARGE SCALE GENOMIC DNA]</scope>
    <source>
        <strain evidence="2 3">DSM 44225</strain>
    </source>
</reference>
<dbReference type="Gene3D" id="1.20.1290.10">
    <property type="entry name" value="AhpD-like"/>
    <property type="match status" value="1"/>
</dbReference>
<evidence type="ECO:0000313" key="2">
    <source>
        <dbReference type="EMBL" id="OLZ51437.1"/>
    </source>
</evidence>
<accession>A0A1R0KTS2</accession>
<dbReference type="Proteomes" id="UP000187486">
    <property type="component" value="Unassembled WGS sequence"/>
</dbReference>
<dbReference type="GO" id="GO:0051920">
    <property type="term" value="F:peroxiredoxin activity"/>
    <property type="evidence" value="ECO:0007669"/>
    <property type="project" value="InterPro"/>
</dbReference>
<sequence>MASTPLKTAGRRSIAHIQHIEAVRPGAATGRVRTVYHQCERDFGLIAPPVSLHSPAPDLLAATWILLREVLVADGVASRAGKETVAAAVSAGNECPYCVSVHQATLAGLAPARDRELASLEDWARAVATRDGAALRPAPFPAAALPEYAGTAVAFQYINRMATLYLRDSPLPPGVPGIARAGALKLLGKMMGTAARVTVQPGASLTLLPEAELPGDLAWAAGNTTISAAYARAAQAYETAGERSVPGGVRALVLDVTGQWDGEPPGLGRAWATEVTSGLDSGDRTAGLLALLTALSPHQVGDELIGMYLAGGGNGRSLVELTSWASFTAARRTGSWLVPTT</sequence>
<dbReference type="InterPro" id="IPR003779">
    <property type="entry name" value="CMD-like"/>
</dbReference>
<comment type="caution">
    <text evidence="2">The sequence shown here is derived from an EMBL/GenBank/DDBJ whole genome shotgun (WGS) entry which is preliminary data.</text>
</comment>
<dbReference type="OrthoDB" id="3342615at2"/>
<dbReference type="AlphaFoldDB" id="A0A1R0KTS2"/>
<dbReference type="InterPro" id="IPR004675">
    <property type="entry name" value="AhpD_core"/>
</dbReference>
<dbReference type="EMBL" id="MQUQ01000008">
    <property type="protein sequence ID" value="OLZ51437.1"/>
    <property type="molecule type" value="Genomic_DNA"/>
</dbReference>
<gene>
    <name evidence="2" type="ORF">BS329_16750</name>
</gene>
<dbReference type="SUPFAM" id="SSF69118">
    <property type="entry name" value="AhpD-like"/>
    <property type="match status" value="1"/>
</dbReference>
<keyword evidence="3" id="KW-1185">Reference proteome</keyword>
<organism evidence="2 3">
    <name type="scientific">Amycolatopsis coloradensis</name>
    <dbReference type="NCBI Taxonomy" id="76021"/>
    <lineage>
        <taxon>Bacteria</taxon>
        <taxon>Bacillati</taxon>
        <taxon>Actinomycetota</taxon>
        <taxon>Actinomycetes</taxon>
        <taxon>Pseudonocardiales</taxon>
        <taxon>Pseudonocardiaceae</taxon>
        <taxon>Amycolatopsis</taxon>
    </lineage>
</organism>
<dbReference type="RefSeq" id="WP_076161764.1">
    <property type="nucleotide sequence ID" value="NZ_JBEZVB010000082.1"/>
</dbReference>
<proteinExistence type="predicted"/>
<name>A0A1R0KTS2_9PSEU</name>
<evidence type="ECO:0000313" key="3">
    <source>
        <dbReference type="Proteomes" id="UP000187486"/>
    </source>
</evidence>
<dbReference type="NCBIfam" id="TIGR00778">
    <property type="entry name" value="ahpD_dom"/>
    <property type="match status" value="1"/>
</dbReference>
<evidence type="ECO:0000259" key="1">
    <source>
        <dbReference type="Pfam" id="PF02627"/>
    </source>
</evidence>
<protein>
    <recommendedName>
        <fullName evidence="1">Carboxymuconolactone decarboxylase-like domain-containing protein</fullName>
    </recommendedName>
</protein>
<dbReference type="STRING" id="76021.BS329_16750"/>
<feature type="domain" description="Carboxymuconolactone decarboxylase-like" evidence="1">
    <location>
        <begin position="60"/>
        <end position="128"/>
    </location>
</feature>